<gene>
    <name evidence="14" type="primary">CSON011421</name>
    <name evidence="12" type="synonym">coq6</name>
</gene>
<dbReference type="VEuPathDB" id="VectorBase:CSON011421"/>
<evidence type="ECO:0000256" key="6">
    <source>
        <dbReference type="ARBA" id="ARBA00022827"/>
    </source>
</evidence>
<dbReference type="GO" id="GO:0120538">
    <property type="term" value="F:2-methoxy-6-polyprenolphenol 4-hydroxylase activity"/>
    <property type="evidence" value="ECO:0007669"/>
    <property type="project" value="UniProtKB-EC"/>
</dbReference>
<keyword evidence="6 12" id="KW-0274">FAD</keyword>
<comment type="subunit">
    <text evidence="12">Component of a multi-subunit COQ enzyme complex.</text>
</comment>
<reference evidence="15" key="2">
    <citation type="submission" date="2018-07" db="EMBL/GenBank/DDBJ databases">
        <authorList>
            <person name="Quirk P.G."/>
            <person name="Krulwich T.A."/>
        </authorList>
    </citation>
    <scope>NUCLEOTIDE SEQUENCE</scope>
</reference>
<organism evidence="14">
    <name type="scientific">Culicoides sonorensis</name>
    <name type="common">Biting midge</name>
    <dbReference type="NCBI Taxonomy" id="179676"/>
    <lineage>
        <taxon>Eukaryota</taxon>
        <taxon>Metazoa</taxon>
        <taxon>Ecdysozoa</taxon>
        <taxon>Arthropoda</taxon>
        <taxon>Hexapoda</taxon>
        <taxon>Insecta</taxon>
        <taxon>Pterygota</taxon>
        <taxon>Neoptera</taxon>
        <taxon>Endopterygota</taxon>
        <taxon>Diptera</taxon>
        <taxon>Nematocera</taxon>
        <taxon>Chironomoidea</taxon>
        <taxon>Ceratopogonidae</taxon>
        <taxon>Ceratopogoninae</taxon>
        <taxon>Culicoides</taxon>
        <taxon>Monoculicoides</taxon>
    </lineage>
</organism>
<evidence type="ECO:0000259" key="13">
    <source>
        <dbReference type="Pfam" id="PF01494"/>
    </source>
</evidence>
<dbReference type="InterPro" id="IPR036188">
    <property type="entry name" value="FAD/NAD-bd_sf"/>
</dbReference>
<evidence type="ECO:0000256" key="1">
    <source>
        <dbReference type="ARBA" id="ARBA00001974"/>
    </source>
</evidence>
<dbReference type="PRINTS" id="PR00420">
    <property type="entry name" value="RNGMNOXGNASE"/>
</dbReference>
<comment type="function">
    <text evidence="12">FAD-dependent monooxygenase required for two non-consecutive steps during ubiquinone biosynthesis. Required for the C5-ring hydroxylation during ubiquinone biosynthesis by catalyzing the hydroxylation of 4-hydroxy-3-(all-trans-polyprenyl)benzoic acid to 3,4-dihydroxy-5-(all-trans-polyprenyl)benzoic acid. Also acts downstream of coq4, for the C1-hydroxylation during ubiquinone biosynthesis by catalyzing the hydroxylation of 2-methoxy-6-(all-trans-polyprenyl)phenol to 2-methoxy-6-(all-trans-polyprenyl)benzene-1,4-diol. The electrons required for the hydroxylation reaction are funneled indirectly to coq6 from NADPH via a ferredoxin/ferredoxin reductase system.</text>
</comment>
<dbReference type="GO" id="GO:0016712">
    <property type="term" value="F:oxidoreductase activity, acting on paired donors, with incorporation or reduction of molecular oxygen, reduced flavin or flavoprotein as one donor, and incorporation of one atom of oxygen"/>
    <property type="evidence" value="ECO:0007669"/>
    <property type="project" value="UniProtKB-UniRule"/>
</dbReference>
<dbReference type="SUPFAM" id="SSF51905">
    <property type="entry name" value="FAD/NAD(P)-binding domain"/>
    <property type="match status" value="1"/>
</dbReference>
<keyword evidence="7" id="KW-0809">Transit peptide</keyword>
<evidence type="ECO:0000256" key="3">
    <source>
        <dbReference type="ARBA" id="ARBA00022630"/>
    </source>
</evidence>
<evidence type="ECO:0000256" key="7">
    <source>
        <dbReference type="ARBA" id="ARBA00022946"/>
    </source>
</evidence>
<dbReference type="InterPro" id="IPR051205">
    <property type="entry name" value="UbiH/COQ6_monooxygenase"/>
</dbReference>
<feature type="domain" description="FAD-binding" evidence="13">
    <location>
        <begin position="340"/>
        <end position="404"/>
    </location>
</feature>
<reference evidence="14" key="1">
    <citation type="submission" date="2018-04" db="EMBL/GenBank/DDBJ databases">
        <authorList>
            <person name="Go L.Y."/>
            <person name="Mitchell J.A."/>
        </authorList>
    </citation>
    <scope>NUCLEOTIDE SEQUENCE</scope>
    <source>
        <tissue evidence="14">Whole organism</tissue>
    </source>
</reference>
<comment type="pathway">
    <text evidence="12">Cofactor biosynthesis; ubiquinone biosynthesis.</text>
</comment>
<keyword evidence="8 12" id="KW-0560">Oxidoreductase</keyword>
<dbReference type="GO" id="GO:0071949">
    <property type="term" value="F:FAD binding"/>
    <property type="evidence" value="ECO:0007669"/>
    <property type="project" value="InterPro"/>
</dbReference>
<protein>
    <recommendedName>
        <fullName evidence="12">Ubiquinone biosynthesis monooxygenase COQ6, mitochondrial</fullName>
        <ecNumber evidence="12">1.14.15.45</ecNumber>
    </recommendedName>
    <alternativeName>
        <fullName evidence="12">2-methoxy-6-polyprenolphenol 4-hydroxylase</fullName>
        <ecNumber evidence="12">1.14.15.46</ecNumber>
    </alternativeName>
</protein>
<keyword evidence="10 12" id="KW-0496">Mitochondrion</keyword>
<sequence length="456" mass="51059">MNSAKNLFCFSKNNVLKQFTSLYSIHRLKSSDYDIIITGGGLVGATMACSLGKDEHTKEKRILLLEGSPGLKQTDNEDYSNRVTALSQGTVDLMKKIDVWSHISAKRFQPVKYMQIWDALSDAQISFRSDNSLSSLAYIVENDLILRAVYQELTQCSNVIIRNESKVEKIILNFEKTNKQKIKLVSGEEFLCDLIVGGDGYNSLVRKSIGGSDISLSYEQMGVVATLKLSELSENVTAWQRFIPTGPVALLPLNNTHSSLVWSTTKNHATQLLSMEPNRFIDAINEAFYRQYKKNHFAGLLMNTLKPYFENRLNKNQQFPPKVIDLVKGSRAAFPLGFNHTSIYVKQGTVIIGDAAHRIHPMAGQGVNLGFGDVKCLTEILSDIAYKGANFGDKHHLLKYEKKRLIDNIPVMFGVHGLQRLYSAENSFIVAFRGLALNLVNTATPIKNIFISRAIR</sequence>
<dbReference type="EC" id="1.14.15.45" evidence="12"/>
<evidence type="ECO:0000256" key="12">
    <source>
        <dbReference type="HAMAP-Rule" id="MF_03193"/>
    </source>
</evidence>
<name>A0A336KKH4_CULSO</name>
<dbReference type="GO" id="GO:0031314">
    <property type="term" value="C:extrinsic component of mitochondrial inner membrane"/>
    <property type="evidence" value="ECO:0007669"/>
    <property type="project" value="UniProtKB-UniRule"/>
</dbReference>
<feature type="domain" description="FAD-binding" evidence="13">
    <location>
        <begin position="33"/>
        <end position="286"/>
    </location>
</feature>
<dbReference type="PANTHER" id="PTHR43876:SF7">
    <property type="entry name" value="UBIQUINONE BIOSYNTHESIS MONOOXYGENASE COQ6, MITOCHONDRIAL"/>
    <property type="match status" value="1"/>
</dbReference>
<dbReference type="InterPro" id="IPR002938">
    <property type="entry name" value="FAD-bd"/>
</dbReference>
<dbReference type="UniPathway" id="UPA00232"/>
<dbReference type="GO" id="GO:0106364">
    <property type="term" value="F:4-hydroxy-3-all-trans-polyprenylbenzoate oxygenase activity"/>
    <property type="evidence" value="ECO:0007669"/>
    <property type="project" value="UniProtKB-EC"/>
</dbReference>
<evidence type="ECO:0000256" key="2">
    <source>
        <dbReference type="ARBA" id="ARBA00005349"/>
    </source>
</evidence>
<keyword evidence="4 12" id="KW-0831">Ubiquinone biosynthesis</keyword>
<dbReference type="Pfam" id="PF01494">
    <property type="entry name" value="FAD_binding_3"/>
    <property type="match status" value="2"/>
</dbReference>
<evidence type="ECO:0000256" key="10">
    <source>
        <dbReference type="ARBA" id="ARBA00023128"/>
    </source>
</evidence>
<accession>A0A336KKH4</accession>
<proteinExistence type="inferred from homology"/>
<dbReference type="AlphaFoldDB" id="A0A336KKH4"/>
<keyword evidence="5 12" id="KW-0999">Mitochondrion inner membrane</keyword>
<dbReference type="Gene3D" id="3.50.50.60">
    <property type="entry name" value="FAD/NAD(P)-binding domain"/>
    <property type="match status" value="2"/>
</dbReference>
<evidence type="ECO:0000256" key="8">
    <source>
        <dbReference type="ARBA" id="ARBA00023002"/>
    </source>
</evidence>
<evidence type="ECO:0000256" key="9">
    <source>
        <dbReference type="ARBA" id="ARBA00023033"/>
    </source>
</evidence>
<dbReference type="InterPro" id="IPR000689">
    <property type="entry name" value="UbQ_mOase_COQ6"/>
</dbReference>
<comment type="catalytic activity">
    <reaction evidence="12">
        <text>a 2-methoxy-6-(all-trans-polyprenyl)phenol + 2 reduced [2Fe-2S]-[ferredoxin] + O2 + 2 H(+) = a 2-methoxy-6-(all-trans-polyprenyl)benzene-1,4-diol + 2 oxidized [2Fe-2S]-[ferredoxin] + H2O</text>
        <dbReference type="Rhea" id="RHEA:81183"/>
        <dbReference type="Rhea" id="RHEA-COMP:9551"/>
        <dbReference type="Rhea" id="RHEA-COMP:10000"/>
        <dbReference type="Rhea" id="RHEA-COMP:10001"/>
        <dbReference type="Rhea" id="RHEA-COMP:10858"/>
        <dbReference type="ChEBI" id="CHEBI:15377"/>
        <dbReference type="ChEBI" id="CHEBI:15378"/>
        <dbReference type="ChEBI" id="CHEBI:15379"/>
        <dbReference type="ChEBI" id="CHEBI:33737"/>
        <dbReference type="ChEBI" id="CHEBI:33738"/>
        <dbReference type="ChEBI" id="CHEBI:62731"/>
        <dbReference type="ChEBI" id="CHEBI:84166"/>
        <dbReference type="EC" id="1.14.15.46"/>
    </reaction>
</comment>
<evidence type="ECO:0000256" key="11">
    <source>
        <dbReference type="ARBA" id="ARBA00023136"/>
    </source>
</evidence>
<comment type="cofactor">
    <cofactor evidence="1 12">
        <name>FAD</name>
        <dbReference type="ChEBI" id="CHEBI:57692"/>
    </cofactor>
</comment>
<dbReference type="FunFam" id="3.50.50.60:FF:000021">
    <property type="entry name" value="Ubiquinone biosynthesis monooxygenase COQ6"/>
    <property type="match status" value="1"/>
</dbReference>
<dbReference type="EMBL" id="UFQT01000499">
    <property type="protein sequence ID" value="SSX24782.1"/>
    <property type="molecule type" value="Genomic_DNA"/>
</dbReference>
<dbReference type="NCBIfam" id="TIGR01988">
    <property type="entry name" value="Ubi-OHases"/>
    <property type="match status" value="1"/>
</dbReference>
<dbReference type="PANTHER" id="PTHR43876">
    <property type="entry name" value="UBIQUINONE BIOSYNTHESIS MONOOXYGENASE COQ6, MITOCHONDRIAL"/>
    <property type="match status" value="1"/>
</dbReference>
<evidence type="ECO:0000313" key="14">
    <source>
        <dbReference type="EMBL" id="SSX04418.1"/>
    </source>
</evidence>
<evidence type="ECO:0000313" key="15">
    <source>
        <dbReference type="EMBL" id="SSX24782.1"/>
    </source>
</evidence>
<dbReference type="FunFam" id="3.50.50.60:FF:000086">
    <property type="entry name" value="Ubiquinone biosynthesis monooxygenase COQ6, mitochondrial"/>
    <property type="match status" value="1"/>
</dbReference>
<comment type="catalytic activity">
    <reaction evidence="12">
        <text>a 4-hydroxy-3-(all-trans-polyprenyl)benzoate + 2 reduced [2Fe-2S]-[ferredoxin] + O2 + 2 H(+) = a 3,4-dihydroxy-5-(all-trans-polyprenyl)benzoate + 2 oxidized [2Fe-2S]-[ferredoxin] + H2O</text>
        <dbReference type="Rhea" id="RHEA:81195"/>
        <dbReference type="Rhea" id="RHEA-COMP:9514"/>
        <dbReference type="Rhea" id="RHEA-COMP:10000"/>
        <dbReference type="Rhea" id="RHEA-COMP:10001"/>
        <dbReference type="Rhea" id="RHEA-COMP:10930"/>
        <dbReference type="ChEBI" id="CHEBI:15377"/>
        <dbReference type="ChEBI" id="CHEBI:15378"/>
        <dbReference type="ChEBI" id="CHEBI:15379"/>
        <dbReference type="ChEBI" id="CHEBI:33737"/>
        <dbReference type="ChEBI" id="CHEBI:33738"/>
        <dbReference type="ChEBI" id="CHEBI:64694"/>
        <dbReference type="ChEBI" id="CHEBI:78396"/>
        <dbReference type="EC" id="1.14.15.45"/>
    </reaction>
</comment>
<dbReference type="OMA" id="VKQMQVW"/>
<dbReference type="EMBL" id="UFQS01000499">
    <property type="protein sequence ID" value="SSX04418.1"/>
    <property type="molecule type" value="Genomic_DNA"/>
</dbReference>
<dbReference type="EC" id="1.14.15.46" evidence="12"/>
<dbReference type="HAMAP" id="MF_03193">
    <property type="entry name" value="COQ6_monooxygenase"/>
    <property type="match status" value="1"/>
</dbReference>
<keyword evidence="9 12" id="KW-0503">Monooxygenase</keyword>
<evidence type="ECO:0000256" key="5">
    <source>
        <dbReference type="ARBA" id="ARBA00022792"/>
    </source>
</evidence>
<keyword evidence="11 12" id="KW-0472">Membrane</keyword>
<comment type="subcellular location">
    <subcellularLocation>
        <location evidence="12">Mitochondrion inner membrane</location>
        <topology evidence="12">Peripheral membrane protein</topology>
        <orientation evidence="12">Matrix side</orientation>
    </subcellularLocation>
</comment>
<keyword evidence="3 12" id="KW-0285">Flavoprotein</keyword>
<comment type="similarity">
    <text evidence="2 12">Belongs to the UbiH/COQ6 family.</text>
</comment>
<dbReference type="InterPro" id="IPR010971">
    <property type="entry name" value="UbiH/COQ6"/>
</dbReference>
<evidence type="ECO:0000256" key="4">
    <source>
        <dbReference type="ARBA" id="ARBA00022688"/>
    </source>
</evidence>